<dbReference type="Pfam" id="PF02776">
    <property type="entry name" value="TPP_enzyme_N"/>
    <property type="match status" value="1"/>
</dbReference>
<dbReference type="RefSeq" id="WP_044624907.1">
    <property type="nucleotide sequence ID" value="NZ_JTDV01000001.1"/>
</dbReference>
<dbReference type="HAMAP" id="MF_01659">
    <property type="entry name" value="MenD"/>
    <property type="match status" value="1"/>
</dbReference>
<keyword evidence="11" id="KW-1185">Reference proteome</keyword>
<comment type="caution">
    <text evidence="10">The sequence shown here is derived from an EMBL/GenBank/DDBJ whole genome shotgun (WGS) entry which is preliminary data.</text>
</comment>
<keyword evidence="5 6" id="KW-0464">Manganese</keyword>
<dbReference type="GO" id="GO:0030976">
    <property type="term" value="F:thiamine pyrophosphate binding"/>
    <property type="evidence" value="ECO:0007669"/>
    <property type="project" value="UniProtKB-UniRule"/>
</dbReference>
<protein>
    <recommendedName>
        <fullName evidence="6">2-succinyl-5-enolpyruvyl-6-hydroxy-3-cyclohexene-1-carboxylate synthase</fullName>
        <shortName evidence="6">SEPHCHC synthase</shortName>
        <ecNumber evidence="6">2.2.1.9</ecNumber>
    </recommendedName>
    <alternativeName>
        <fullName evidence="6">Menaquinone biosynthesis protein MenD</fullName>
    </alternativeName>
</protein>
<accession>A0A0D7W9T9</accession>
<evidence type="ECO:0000256" key="3">
    <source>
        <dbReference type="ARBA" id="ARBA00022842"/>
    </source>
</evidence>
<feature type="domain" description="Thiamine pyrophosphate enzyme TPP-binding" evidence="7">
    <location>
        <begin position="428"/>
        <end position="566"/>
    </location>
</feature>
<dbReference type="GO" id="GO:0000287">
    <property type="term" value="F:magnesium ion binding"/>
    <property type="evidence" value="ECO:0007669"/>
    <property type="project" value="UniProtKB-UniRule"/>
</dbReference>
<evidence type="ECO:0000256" key="1">
    <source>
        <dbReference type="ARBA" id="ARBA00022679"/>
    </source>
</evidence>
<dbReference type="UniPathway" id="UPA01057">
    <property type="reaction ID" value="UER00164"/>
</dbReference>
<evidence type="ECO:0000313" key="11">
    <source>
        <dbReference type="Proteomes" id="UP000032361"/>
    </source>
</evidence>
<dbReference type="PIRSF" id="PIRSF004983">
    <property type="entry name" value="MenD"/>
    <property type="match status" value="1"/>
</dbReference>
<keyword evidence="6" id="KW-0474">Menaquinone biosynthesis</keyword>
<name>A0A0D7W9T9_9FLAO</name>
<comment type="function">
    <text evidence="6">Catalyzes the thiamine diphosphate-dependent decarboxylation of 2-oxoglutarate and the subsequent addition of the resulting succinic semialdehyde-thiamine pyrophosphate anion to isochorismate to yield 2-succinyl-5-enolpyruvyl-6-hydroxy-3-cyclohexene-1-carboxylate (SEPHCHC).</text>
</comment>
<comment type="pathway">
    <text evidence="6">Quinol/quinone metabolism; 1,4-dihydroxy-2-naphthoate biosynthesis; 1,4-dihydroxy-2-naphthoate from chorismate: step 2/7.</text>
</comment>
<dbReference type="GO" id="GO:0070204">
    <property type="term" value="F:2-succinyl-5-enolpyruvyl-6-hydroxy-3-cyclohexene-1-carboxylic-acid synthase activity"/>
    <property type="evidence" value="ECO:0007669"/>
    <property type="project" value="UniProtKB-UniRule"/>
</dbReference>
<dbReference type="STRING" id="1382798.PK35_01660"/>
<dbReference type="AlphaFoldDB" id="A0A0D7W9T9"/>
<dbReference type="Proteomes" id="UP000032361">
    <property type="component" value="Unassembled WGS sequence"/>
</dbReference>
<dbReference type="EC" id="2.2.1.9" evidence="6"/>
<comment type="cofactor">
    <cofactor evidence="6">
        <name>Mg(2+)</name>
        <dbReference type="ChEBI" id="CHEBI:18420"/>
    </cofactor>
    <cofactor evidence="6">
        <name>Mn(2+)</name>
        <dbReference type="ChEBI" id="CHEBI:29035"/>
    </cofactor>
</comment>
<dbReference type="Pfam" id="PF02775">
    <property type="entry name" value="TPP_enzyme_C"/>
    <property type="match status" value="1"/>
</dbReference>
<evidence type="ECO:0000256" key="5">
    <source>
        <dbReference type="ARBA" id="ARBA00023211"/>
    </source>
</evidence>
<evidence type="ECO:0000259" key="9">
    <source>
        <dbReference type="Pfam" id="PF16582"/>
    </source>
</evidence>
<dbReference type="EMBL" id="JTDV01000001">
    <property type="protein sequence ID" value="KJD34522.1"/>
    <property type="molecule type" value="Genomic_DNA"/>
</dbReference>
<evidence type="ECO:0000256" key="2">
    <source>
        <dbReference type="ARBA" id="ARBA00022723"/>
    </source>
</evidence>
<dbReference type="InterPro" id="IPR011766">
    <property type="entry name" value="TPP_enzyme_TPP-bd"/>
</dbReference>
<keyword evidence="2 6" id="KW-0479">Metal-binding</keyword>
<dbReference type="CDD" id="cd02009">
    <property type="entry name" value="TPP_SHCHC_synthase"/>
    <property type="match status" value="1"/>
</dbReference>
<evidence type="ECO:0000256" key="4">
    <source>
        <dbReference type="ARBA" id="ARBA00023052"/>
    </source>
</evidence>
<comment type="subunit">
    <text evidence="6">Homodimer.</text>
</comment>
<dbReference type="InterPro" id="IPR029061">
    <property type="entry name" value="THDP-binding"/>
</dbReference>
<gene>
    <name evidence="6" type="primary">menD</name>
    <name evidence="10" type="ORF">PK35_01660</name>
</gene>
<keyword evidence="3 6" id="KW-0460">Magnesium</keyword>
<dbReference type="PATRIC" id="fig|1382798.3.peg.335"/>
<evidence type="ECO:0000256" key="6">
    <source>
        <dbReference type="HAMAP-Rule" id="MF_01659"/>
    </source>
</evidence>
<evidence type="ECO:0000259" key="7">
    <source>
        <dbReference type="Pfam" id="PF02775"/>
    </source>
</evidence>
<evidence type="ECO:0000259" key="8">
    <source>
        <dbReference type="Pfam" id="PF02776"/>
    </source>
</evidence>
<organism evidence="10 11">
    <name type="scientific">Neotamlana nanhaiensis</name>
    <dbReference type="NCBI Taxonomy" id="1382798"/>
    <lineage>
        <taxon>Bacteria</taxon>
        <taxon>Pseudomonadati</taxon>
        <taxon>Bacteroidota</taxon>
        <taxon>Flavobacteriia</taxon>
        <taxon>Flavobacteriales</taxon>
        <taxon>Flavobacteriaceae</taxon>
        <taxon>Neotamlana</taxon>
    </lineage>
</organism>
<dbReference type="InterPro" id="IPR004433">
    <property type="entry name" value="MenaQ_synth_MenD"/>
</dbReference>
<dbReference type="InterPro" id="IPR032264">
    <property type="entry name" value="MenD_middle"/>
</dbReference>
<sequence length="586" mass="66582">MVYPKIPLAQTVVQLCKAKNIKHIIISPGSRNAPLTIGFTNDEFFSCYSIVDERAAAFFALGIAQQLHEPTAVVCTSGSALLNYYPAVAEAFYSDIPLVVLSADRPKHLIGIGDGQTINQKNVYDNHILYSANLKLDLKDENNIPGNEDIPILKNLEDKFERLLGLQKDIQTNNEEEINIAINFAVQKKGPVHINIPFDEPLYEMVEKLSVNPKVIEASSKASKIEDYMLQSCLEDWNSATKKMILVGVNPPNDIEEKWLEEIAQDDSVIVLTETTSNLHHSSFFPSIDQLIAPLNSIEQKQLQPEILVTFGGLIVSKKIKQFLRKYKPKHHWHIDPKTANDTFFCLENHIEMTPNTFFSLFLQKVTHFVKSNYRDTWTAVKQTRIKKHKEYLEAIPFSDFTVFNEVLKDIPRNYILQVSNSSAIRYTQLFSLSKTLEVYCNRGTSGIDGSTSTAVGCAVVSKKPTVLITGDLSFLYDSNALWNNYIPKNFRIIVVNNTGGGIFRILPGHKNTENFDTYFETNHKLTAEHLCKMYGFSYQKASNIESLQKELNTFYKVGKQPKLLEIFTPKQINDEVLLNYFEFIK</sequence>
<dbReference type="Gene3D" id="3.40.50.1220">
    <property type="entry name" value="TPP-binding domain"/>
    <property type="match status" value="1"/>
</dbReference>
<reference evidence="10 11" key="1">
    <citation type="journal article" date="2015" name="Antonie Van Leeuwenhoek">
        <title>Tamlana nanhaiensis sp. nov., isolated from surface seawater collected from the South China Sea.</title>
        <authorList>
            <person name="Liu X."/>
            <person name="Lai Q."/>
            <person name="Du Y."/>
            <person name="Li G."/>
            <person name="Sun F."/>
            <person name="Shao Z."/>
        </authorList>
    </citation>
    <scope>NUCLEOTIDE SEQUENCE [LARGE SCALE GENOMIC DNA]</scope>
    <source>
        <strain evidence="10 11">FHC16</strain>
    </source>
</reference>
<comment type="catalytic activity">
    <reaction evidence="6">
        <text>isochorismate + 2-oxoglutarate + H(+) = 5-enolpyruvoyl-6-hydroxy-2-succinyl-cyclohex-3-ene-1-carboxylate + CO2</text>
        <dbReference type="Rhea" id="RHEA:25593"/>
        <dbReference type="ChEBI" id="CHEBI:15378"/>
        <dbReference type="ChEBI" id="CHEBI:16526"/>
        <dbReference type="ChEBI" id="CHEBI:16810"/>
        <dbReference type="ChEBI" id="CHEBI:29780"/>
        <dbReference type="ChEBI" id="CHEBI:58818"/>
        <dbReference type="EC" id="2.2.1.9"/>
    </reaction>
</comment>
<evidence type="ECO:0000313" key="10">
    <source>
        <dbReference type="EMBL" id="KJD34522.1"/>
    </source>
</evidence>
<dbReference type="OrthoDB" id="9791859at2"/>
<dbReference type="PANTHER" id="PTHR42916">
    <property type="entry name" value="2-SUCCINYL-5-ENOLPYRUVYL-6-HYDROXY-3-CYCLOHEXENE-1-CARBOXYLATE SYNTHASE"/>
    <property type="match status" value="1"/>
</dbReference>
<comment type="similarity">
    <text evidence="6">Belongs to the TPP enzyme family. MenD subfamily.</text>
</comment>
<dbReference type="InterPro" id="IPR012001">
    <property type="entry name" value="Thiamin_PyroP_enz_TPP-bd_dom"/>
</dbReference>
<dbReference type="UniPathway" id="UPA00079"/>
<feature type="domain" description="Menaquinone biosynthesis protein MenD middle" evidence="9">
    <location>
        <begin position="241"/>
        <end position="339"/>
    </location>
</feature>
<dbReference type="Gene3D" id="3.40.50.970">
    <property type="match status" value="2"/>
</dbReference>
<keyword evidence="1 6" id="KW-0808">Transferase</keyword>
<dbReference type="CDD" id="cd07037">
    <property type="entry name" value="TPP_PYR_MenD"/>
    <property type="match status" value="1"/>
</dbReference>
<dbReference type="Pfam" id="PF16582">
    <property type="entry name" value="TPP_enzyme_M_2"/>
    <property type="match status" value="1"/>
</dbReference>
<proteinExistence type="inferred from homology"/>
<feature type="domain" description="Thiamine pyrophosphate enzyme N-terminal TPP-binding" evidence="8">
    <location>
        <begin position="8"/>
        <end position="121"/>
    </location>
</feature>
<dbReference type="GO" id="GO:0009234">
    <property type="term" value="P:menaquinone biosynthetic process"/>
    <property type="evidence" value="ECO:0007669"/>
    <property type="project" value="UniProtKB-UniRule"/>
</dbReference>
<dbReference type="PANTHER" id="PTHR42916:SF1">
    <property type="entry name" value="PROTEIN PHYLLO, CHLOROPLASTIC"/>
    <property type="match status" value="1"/>
</dbReference>
<dbReference type="GO" id="GO:0030145">
    <property type="term" value="F:manganese ion binding"/>
    <property type="evidence" value="ECO:0007669"/>
    <property type="project" value="UniProtKB-UniRule"/>
</dbReference>
<keyword evidence="4 6" id="KW-0786">Thiamine pyrophosphate</keyword>
<dbReference type="SUPFAM" id="SSF52518">
    <property type="entry name" value="Thiamin diphosphate-binding fold (THDP-binding)"/>
    <property type="match status" value="2"/>
</dbReference>
<comment type="cofactor">
    <cofactor evidence="6">
        <name>thiamine diphosphate</name>
        <dbReference type="ChEBI" id="CHEBI:58937"/>
    </cofactor>
    <text evidence="6">Binds 1 thiamine pyrophosphate per subunit.</text>
</comment>
<comment type="pathway">
    <text evidence="6">Quinol/quinone metabolism; menaquinone biosynthesis.</text>
</comment>